<sequence length="253" mass="28487">MTLYLYAALFLVWIAFKRLLKLNVAFTSTTIVASAFLLAFLVNARTSNAQLIPHLLGNYTLSEVPLAIKFPKAGLGLNIPANFVDRPKAAAASLEHSSLLLMAQLPDITGRNVENNQAFGRTTASGDNPLITILLQDKRETGWDLAAVSSAYEHNYQEYTYAKLGEVFGLQGRRQVPPSVGRWRWKNIYRKEVKGHLLTSVICDGTGTVPYPRCDHLFLYKNIIVKLNFNARSLKSWVYIEANVRNKLESWER</sequence>
<gene>
    <name evidence="2" type="ORF">GGE12_005210</name>
</gene>
<name>A0A7W6WH72_9HYPH</name>
<dbReference type="EMBL" id="JACIGM010000013">
    <property type="protein sequence ID" value="MBB4277403.1"/>
    <property type="molecule type" value="Genomic_DNA"/>
</dbReference>
<organism evidence="2 3">
    <name type="scientific">Rhizobium mongolense</name>
    <dbReference type="NCBI Taxonomy" id="57676"/>
    <lineage>
        <taxon>Bacteria</taxon>
        <taxon>Pseudomonadati</taxon>
        <taxon>Pseudomonadota</taxon>
        <taxon>Alphaproteobacteria</taxon>
        <taxon>Hyphomicrobiales</taxon>
        <taxon>Rhizobiaceae</taxon>
        <taxon>Rhizobium/Agrobacterium group</taxon>
        <taxon>Rhizobium</taxon>
    </lineage>
</organism>
<evidence type="ECO:0000256" key="1">
    <source>
        <dbReference type="SAM" id="Phobius"/>
    </source>
</evidence>
<protein>
    <submittedName>
        <fullName evidence="2">Uncharacterized protein</fullName>
    </submittedName>
</protein>
<keyword evidence="1" id="KW-1133">Transmembrane helix</keyword>
<dbReference type="RefSeq" id="WP_183927959.1">
    <property type="nucleotide sequence ID" value="NZ_JACIGM010000013.1"/>
</dbReference>
<proteinExistence type="predicted"/>
<comment type="caution">
    <text evidence="2">The sequence shown here is derived from an EMBL/GenBank/DDBJ whole genome shotgun (WGS) entry which is preliminary data.</text>
</comment>
<feature type="transmembrane region" description="Helical" evidence="1">
    <location>
        <begin position="20"/>
        <end position="42"/>
    </location>
</feature>
<dbReference type="AlphaFoldDB" id="A0A7W6WH72"/>
<evidence type="ECO:0000313" key="2">
    <source>
        <dbReference type="EMBL" id="MBB4277403.1"/>
    </source>
</evidence>
<dbReference type="Proteomes" id="UP000533641">
    <property type="component" value="Unassembled WGS sequence"/>
</dbReference>
<keyword evidence="1" id="KW-0812">Transmembrane</keyword>
<keyword evidence="1" id="KW-0472">Membrane</keyword>
<reference evidence="2 3" key="1">
    <citation type="submission" date="2020-08" db="EMBL/GenBank/DDBJ databases">
        <title>Genomic Encyclopedia of Type Strains, Phase IV (KMG-V): Genome sequencing to study the core and pangenomes of soil and plant-associated prokaryotes.</title>
        <authorList>
            <person name="Whitman W."/>
        </authorList>
    </citation>
    <scope>NUCLEOTIDE SEQUENCE [LARGE SCALE GENOMIC DNA]</scope>
    <source>
        <strain evidence="2 3">SEMIA 402</strain>
    </source>
</reference>
<accession>A0A7W6WH72</accession>
<evidence type="ECO:0000313" key="3">
    <source>
        <dbReference type="Proteomes" id="UP000533641"/>
    </source>
</evidence>